<feature type="signal peptide" evidence="3">
    <location>
        <begin position="1"/>
        <end position="21"/>
    </location>
</feature>
<dbReference type="SUPFAM" id="SSF50494">
    <property type="entry name" value="Trypsin-like serine proteases"/>
    <property type="match status" value="1"/>
</dbReference>
<keyword evidence="1 3" id="KW-0732">Signal</keyword>
<dbReference type="EMBL" id="BAAAUV010000002">
    <property type="protein sequence ID" value="GAA3195618.1"/>
    <property type="molecule type" value="Genomic_DNA"/>
</dbReference>
<dbReference type="Proteomes" id="UP001501237">
    <property type="component" value="Unassembled WGS sequence"/>
</dbReference>
<evidence type="ECO:0000259" key="4">
    <source>
        <dbReference type="Pfam" id="PF00089"/>
    </source>
</evidence>
<organism evidence="5 6">
    <name type="scientific">Actinocorallia longicatena</name>
    <dbReference type="NCBI Taxonomy" id="111803"/>
    <lineage>
        <taxon>Bacteria</taxon>
        <taxon>Bacillati</taxon>
        <taxon>Actinomycetota</taxon>
        <taxon>Actinomycetes</taxon>
        <taxon>Streptosporangiales</taxon>
        <taxon>Thermomonosporaceae</taxon>
        <taxon>Actinocorallia</taxon>
    </lineage>
</organism>
<dbReference type="RefSeq" id="WP_344821819.1">
    <property type="nucleotide sequence ID" value="NZ_BAAAUV010000002.1"/>
</dbReference>
<sequence>MRKLIVGALGAGLLLTGCGRAAQDASAAPPPTDPPTSAPAVPAARPDPAATVGTLVNLRTGKRTCTATVVARDLVMTAAHCAGRKMAFVPRYARGERPAGTWKVTAGFADPSWVKSRDDDADLAFLSVAPLAGKHLGEVTGISAPVFTAKPAGTTVTILSYPNASEVLLRSSSRAQGVHGDQDLRVSGPALPSGSSGSPFFSGGVIVAVLGGYLEGGNSLRVSYATVLDARAERLYQRALATM</sequence>
<evidence type="ECO:0000256" key="1">
    <source>
        <dbReference type="ARBA" id="ARBA00022729"/>
    </source>
</evidence>
<proteinExistence type="predicted"/>
<keyword evidence="6" id="KW-1185">Reference proteome</keyword>
<dbReference type="InterPro" id="IPR018114">
    <property type="entry name" value="TRYPSIN_HIS"/>
</dbReference>
<dbReference type="PANTHER" id="PTHR15462">
    <property type="entry name" value="SERINE PROTEASE"/>
    <property type="match status" value="1"/>
</dbReference>
<dbReference type="InterPro" id="IPR050966">
    <property type="entry name" value="Glutamyl_endopeptidase"/>
</dbReference>
<gene>
    <name evidence="5" type="ORF">GCM10010468_05880</name>
</gene>
<evidence type="ECO:0000313" key="5">
    <source>
        <dbReference type="EMBL" id="GAA3195618.1"/>
    </source>
</evidence>
<feature type="chain" id="PRO_5045038168" description="Peptidase S1 domain-containing protein" evidence="3">
    <location>
        <begin position="22"/>
        <end position="243"/>
    </location>
</feature>
<comment type="caution">
    <text evidence="5">The sequence shown here is derived from an EMBL/GenBank/DDBJ whole genome shotgun (WGS) entry which is preliminary data.</text>
</comment>
<dbReference type="InterPro" id="IPR009003">
    <property type="entry name" value="Peptidase_S1_PA"/>
</dbReference>
<evidence type="ECO:0000256" key="2">
    <source>
        <dbReference type="SAM" id="MobiDB-lite"/>
    </source>
</evidence>
<reference evidence="6" key="1">
    <citation type="journal article" date="2019" name="Int. J. Syst. Evol. Microbiol.">
        <title>The Global Catalogue of Microorganisms (GCM) 10K type strain sequencing project: providing services to taxonomists for standard genome sequencing and annotation.</title>
        <authorList>
            <consortium name="The Broad Institute Genomics Platform"/>
            <consortium name="The Broad Institute Genome Sequencing Center for Infectious Disease"/>
            <person name="Wu L."/>
            <person name="Ma J."/>
        </authorList>
    </citation>
    <scope>NUCLEOTIDE SEQUENCE [LARGE SCALE GENOMIC DNA]</scope>
    <source>
        <strain evidence="6">JCM 9377</strain>
    </source>
</reference>
<dbReference type="PROSITE" id="PS00134">
    <property type="entry name" value="TRYPSIN_HIS"/>
    <property type="match status" value="1"/>
</dbReference>
<dbReference type="InterPro" id="IPR001254">
    <property type="entry name" value="Trypsin_dom"/>
</dbReference>
<name>A0ABP6PYS3_9ACTN</name>
<dbReference type="Pfam" id="PF00089">
    <property type="entry name" value="Trypsin"/>
    <property type="match status" value="1"/>
</dbReference>
<feature type="region of interest" description="Disordered" evidence="2">
    <location>
        <begin position="23"/>
        <end position="46"/>
    </location>
</feature>
<dbReference type="Gene3D" id="2.40.10.10">
    <property type="entry name" value="Trypsin-like serine proteases"/>
    <property type="match status" value="2"/>
</dbReference>
<evidence type="ECO:0000313" key="6">
    <source>
        <dbReference type="Proteomes" id="UP001501237"/>
    </source>
</evidence>
<feature type="compositionally biased region" description="Pro residues" evidence="2">
    <location>
        <begin position="28"/>
        <end position="37"/>
    </location>
</feature>
<feature type="domain" description="Peptidase S1" evidence="4">
    <location>
        <begin position="56"/>
        <end position="165"/>
    </location>
</feature>
<dbReference type="InterPro" id="IPR043504">
    <property type="entry name" value="Peptidase_S1_PA_chymotrypsin"/>
</dbReference>
<dbReference type="PROSITE" id="PS51257">
    <property type="entry name" value="PROKAR_LIPOPROTEIN"/>
    <property type="match status" value="1"/>
</dbReference>
<accession>A0ABP6PYS3</accession>
<evidence type="ECO:0000256" key="3">
    <source>
        <dbReference type="SAM" id="SignalP"/>
    </source>
</evidence>
<protein>
    <recommendedName>
        <fullName evidence="4">Peptidase S1 domain-containing protein</fullName>
    </recommendedName>
</protein>